<dbReference type="GO" id="GO:0003677">
    <property type="term" value="F:DNA binding"/>
    <property type="evidence" value="ECO:0007669"/>
    <property type="project" value="UniProtKB-UniRule"/>
</dbReference>
<dbReference type="CDD" id="cd01189">
    <property type="entry name" value="INT_ICEBs1_C_like"/>
    <property type="match status" value="1"/>
</dbReference>
<keyword evidence="3" id="KW-0233">DNA recombination</keyword>
<dbReference type="InterPro" id="IPR011010">
    <property type="entry name" value="DNA_brk_join_enz"/>
</dbReference>
<dbReference type="GO" id="GO:0015074">
    <property type="term" value="P:DNA integration"/>
    <property type="evidence" value="ECO:0007669"/>
    <property type="project" value="InterPro"/>
</dbReference>
<dbReference type="InterPro" id="IPR044068">
    <property type="entry name" value="CB"/>
</dbReference>
<dbReference type="Gene3D" id="1.10.443.10">
    <property type="entry name" value="Intergrase catalytic core"/>
    <property type="match status" value="1"/>
</dbReference>
<dbReference type="PANTHER" id="PTHR30349:SF64">
    <property type="entry name" value="PROPHAGE INTEGRASE INTD-RELATED"/>
    <property type="match status" value="1"/>
</dbReference>
<dbReference type="AlphaFoldDB" id="A0A7I7SID3"/>
<sequence>MSSVHPYATKSGRLWEVRWRDERGRFRRKKSFPTKRSAQLWQADLEVKTARGEWVDPGLGKQTIGSIAKRWDTQQAHLKPTTRHNLKLWYAHHVEPKWAHRPLGSVKPSEVRAWVSELQTAGVGAATIERVVGIVRQLFDLAVEDGLIAVSPASRIKVPKRQPPDRPFLSHRQVAALADQVGEPNRLVIEVLAYTALRWGELAALRVQDFDMLRRRIHVRRGVTEVKGELVWSTPKTGRARVVPIPASLVQPLAQQMTGKARDDLVFTTPSGAVLRNSIFRPRVFNPAVKRCIEADPAFPKVTIHAMRRTGATLAIQAGATVKGVQTLLGHASSRMTMDTYSQFFDDDLDRVADAIEHQREQALRGHGEDTTGSAGQIHRATS</sequence>
<evidence type="ECO:0000256" key="3">
    <source>
        <dbReference type="ARBA" id="ARBA00023172"/>
    </source>
</evidence>
<dbReference type="PROSITE" id="PS51898">
    <property type="entry name" value="TYR_RECOMBINASE"/>
    <property type="match status" value="1"/>
</dbReference>
<reference evidence="5 6" key="1">
    <citation type="submission" date="2017-04" db="EMBL/GenBank/DDBJ databases">
        <title>The new phylogeny of genus Mycobacterium.</title>
        <authorList>
            <person name="Tortoli E."/>
            <person name="Trovato A."/>
            <person name="Cirillo D.M."/>
        </authorList>
    </citation>
    <scope>NUCLEOTIDE SEQUENCE [LARGE SCALE GENOMIC DNA]</scope>
    <source>
        <strain evidence="5 6">KCTC 19819</strain>
    </source>
</reference>
<name>A0A7I7SID3_9MYCO</name>
<keyword evidence="6" id="KW-1185">Reference proteome</keyword>
<dbReference type="Proteomes" id="UP000193577">
    <property type="component" value="Unassembled WGS sequence"/>
</dbReference>
<feature type="compositionally biased region" description="Basic and acidic residues" evidence="4">
    <location>
        <begin position="361"/>
        <end position="370"/>
    </location>
</feature>
<dbReference type="GO" id="GO:0006310">
    <property type="term" value="P:DNA recombination"/>
    <property type="evidence" value="ECO:0007669"/>
    <property type="project" value="UniProtKB-KW"/>
</dbReference>
<evidence type="ECO:0000256" key="1">
    <source>
        <dbReference type="ARBA" id="ARBA00008857"/>
    </source>
</evidence>
<dbReference type="PANTHER" id="PTHR30349">
    <property type="entry name" value="PHAGE INTEGRASE-RELATED"/>
    <property type="match status" value="1"/>
</dbReference>
<accession>A0A7I7SID3</accession>
<evidence type="ECO:0000313" key="6">
    <source>
        <dbReference type="Proteomes" id="UP000193577"/>
    </source>
</evidence>
<proteinExistence type="inferred from homology"/>
<comment type="caution">
    <text evidence="5">The sequence shown here is derived from an EMBL/GenBank/DDBJ whole genome shotgun (WGS) entry which is preliminary data.</text>
</comment>
<dbReference type="InterPro" id="IPR050090">
    <property type="entry name" value="Tyrosine_recombinase_XerCD"/>
</dbReference>
<comment type="similarity">
    <text evidence="1">Belongs to the 'phage' integrase family.</text>
</comment>
<dbReference type="SUPFAM" id="SSF56349">
    <property type="entry name" value="DNA breaking-rejoining enzymes"/>
    <property type="match status" value="1"/>
</dbReference>
<dbReference type="PROSITE" id="PS51900">
    <property type="entry name" value="CB"/>
    <property type="match status" value="1"/>
</dbReference>
<keyword evidence="2" id="KW-0238">DNA-binding</keyword>
<protein>
    <submittedName>
        <fullName evidence="5">Uncharacterized protein</fullName>
    </submittedName>
</protein>
<feature type="compositionally biased region" description="Polar residues" evidence="4">
    <location>
        <begin position="371"/>
        <end position="383"/>
    </location>
</feature>
<dbReference type="Pfam" id="PF00589">
    <property type="entry name" value="Phage_integrase"/>
    <property type="match status" value="1"/>
</dbReference>
<dbReference type="RefSeq" id="WP_085305452.1">
    <property type="nucleotide sequence ID" value="NZ_AP022594.1"/>
</dbReference>
<dbReference type="InterPro" id="IPR010998">
    <property type="entry name" value="Integrase_recombinase_N"/>
</dbReference>
<dbReference type="EMBL" id="NCXO01000058">
    <property type="protein sequence ID" value="OSC27595.1"/>
    <property type="molecule type" value="Genomic_DNA"/>
</dbReference>
<gene>
    <name evidence="5" type="ORF">B8W67_18030</name>
</gene>
<dbReference type="Gene3D" id="1.10.150.130">
    <property type="match status" value="1"/>
</dbReference>
<organism evidence="5 6">
    <name type="scientific">Mycolicibacillus koreensis</name>
    <dbReference type="NCBI Taxonomy" id="1069220"/>
    <lineage>
        <taxon>Bacteria</taxon>
        <taxon>Bacillati</taxon>
        <taxon>Actinomycetota</taxon>
        <taxon>Actinomycetes</taxon>
        <taxon>Mycobacteriales</taxon>
        <taxon>Mycobacteriaceae</taxon>
        <taxon>Mycolicibacillus</taxon>
    </lineage>
</organism>
<dbReference type="InterPro" id="IPR013762">
    <property type="entry name" value="Integrase-like_cat_sf"/>
</dbReference>
<evidence type="ECO:0000256" key="2">
    <source>
        <dbReference type="ARBA" id="ARBA00023125"/>
    </source>
</evidence>
<feature type="region of interest" description="Disordered" evidence="4">
    <location>
        <begin position="361"/>
        <end position="383"/>
    </location>
</feature>
<evidence type="ECO:0000313" key="5">
    <source>
        <dbReference type="EMBL" id="OSC27595.1"/>
    </source>
</evidence>
<evidence type="ECO:0000256" key="4">
    <source>
        <dbReference type="SAM" id="MobiDB-lite"/>
    </source>
</evidence>
<dbReference type="InterPro" id="IPR002104">
    <property type="entry name" value="Integrase_catalytic"/>
</dbReference>